<keyword evidence="2" id="KW-0812">Transmembrane</keyword>
<feature type="transmembrane region" description="Helical" evidence="2">
    <location>
        <begin position="144"/>
        <end position="164"/>
    </location>
</feature>
<gene>
    <name evidence="3" type="ORF">KGD82_14150</name>
</gene>
<dbReference type="KEGG" id="nec:KGD82_14150"/>
<keyword evidence="4" id="KW-1185">Reference proteome</keyword>
<protein>
    <submittedName>
        <fullName evidence="3">Uncharacterized protein</fullName>
    </submittedName>
</protein>
<keyword evidence="2" id="KW-0472">Membrane</keyword>
<evidence type="ECO:0000256" key="2">
    <source>
        <dbReference type="SAM" id="Phobius"/>
    </source>
</evidence>
<feature type="transmembrane region" description="Helical" evidence="2">
    <location>
        <begin position="115"/>
        <end position="137"/>
    </location>
</feature>
<evidence type="ECO:0000313" key="4">
    <source>
        <dbReference type="Proteomes" id="UP000682416"/>
    </source>
</evidence>
<dbReference type="EMBL" id="CP074402">
    <property type="protein sequence ID" value="QVJ00079.1"/>
    <property type="molecule type" value="Genomic_DNA"/>
</dbReference>
<dbReference type="Proteomes" id="UP000682416">
    <property type="component" value="Chromosome"/>
</dbReference>
<feature type="compositionally biased region" description="Basic residues" evidence="1">
    <location>
        <begin position="1"/>
        <end position="11"/>
    </location>
</feature>
<accession>A0A975QJ56</accession>
<dbReference type="RefSeq" id="WP_378736293.1">
    <property type="nucleotide sequence ID" value="NZ_CBDRIY010000051.1"/>
</dbReference>
<dbReference type="AlphaFoldDB" id="A0A975QJ56"/>
<proteinExistence type="predicted"/>
<feature type="transmembrane region" description="Helical" evidence="2">
    <location>
        <begin position="56"/>
        <end position="80"/>
    </location>
</feature>
<evidence type="ECO:0000256" key="1">
    <source>
        <dbReference type="SAM" id="MobiDB-lite"/>
    </source>
</evidence>
<feature type="region of interest" description="Disordered" evidence="1">
    <location>
        <begin position="1"/>
        <end position="45"/>
    </location>
</feature>
<organism evidence="3 4">
    <name type="scientific">Nocardiopsis eucommiae</name>
    <dbReference type="NCBI Taxonomy" id="2831970"/>
    <lineage>
        <taxon>Bacteria</taxon>
        <taxon>Bacillati</taxon>
        <taxon>Actinomycetota</taxon>
        <taxon>Actinomycetes</taxon>
        <taxon>Streptosporangiales</taxon>
        <taxon>Nocardiopsidaceae</taxon>
        <taxon>Nocardiopsis</taxon>
    </lineage>
</organism>
<feature type="compositionally biased region" description="Basic and acidic residues" evidence="1">
    <location>
        <begin position="25"/>
        <end position="37"/>
    </location>
</feature>
<reference evidence="3" key="1">
    <citation type="submission" date="2021-05" db="EMBL/GenBank/DDBJ databases">
        <authorList>
            <person name="Kaiqin L."/>
            <person name="Jian G."/>
        </authorList>
    </citation>
    <scope>NUCLEOTIDE SEQUENCE</scope>
    <source>
        <strain evidence="3">HDS5</strain>
    </source>
</reference>
<keyword evidence="2" id="KW-1133">Transmembrane helix</keyword>
<name>A0A975QJ56_9ACTN</name>
<evidence type="ECO:0000313" key="3">
    <source>
        <dbReference type="EMBL" id="QVJ00079.1"/>
    </source>
</evidence>
<sequence length="176" mass="18733">MSPKKRNRRKPAQGSSEQNPTPEAGRVEPGHTPDKRPVSRTPVTVADPPDRRITALWVLLWSLWALGSPLALLALLLAGLNAFDMTADPIDPGAVPDPGLLAEQEAQAVRAIGTALIWFLVMAWVVPAVGAITAAVLRRRMAAISFTVALALSVGLLLLTVSPVELWGALTTHLFG</sequence>